<organism evidence="3 4">
    <name type="scientific">Meloidogyne javanica</name>
    <name type="common">Root-knot nematode worm</name>
    <dbReference type="NCBI Taxonomy" id="6303"/>
    <lineage>
        <taxon>Eukaryota</taxon>
        <taxon>Metazoa</taxon>
        <taxon>Ecdysozoa</taxon>
        <taxon>Nematoda</taxon>
        <taxon>Chromadorea</taxon>
        <taxon>Rhabditida</taxon>
        <taxon>Tylenchina</taxon>
        <taxon>Tylenchomorpha</taxon>
        <taxon>Tylenchoidea</taxon>
        <taxon>Meloidogynidae</taxon>
        <taxon>Meloidogyninae</taxon>
        <taxon>Meloidogyne</taxon>
        <taxon>Meloidogyne incognita group</taxon>
    </lineage>
</organism>
<dbReference type="Proteomes" id="UP000887561">
    <property type="component" value="Unplaced"/>
</dbReference>
<accession>A0A915LE03</accession>
<feature type="coiled-coil region" evidence="1">
    <location>
        <begin position="262"/>
        <end position="349"/>
    </location>
</feature>
<evidence type="ECO:0000313" key="3">
    <source>
        <dbReference type="Proteomes" id="UP000887561"/>
    </source>
</evidence>
<keyword evidence="3" id="KW-1185">Reference proteome</keyword>
<proteinExistence type="predicted"/>
<name>A0A915LE03_MELJA</name>
<protein>
    <submittedName>
        <fullName evidence="4">Uncharacterized protein</fullName>
    </submittedName>
</protein>
<evidence type="ECO:0000256" key="2">
    <source>
        <dbReference type="SAM" id="MobiDB-lite"/>
    </source>
</evidence>
<sequence>MDLDPLTLHSFKINSQLRIDDKESWPDLFIYSQKENKYWNLSNIAICVGVAKDERFELAHLVVLERPQCTFTCPWNLDEHDENGRWYRQVRVKDEQTGIIKTYWKLIDDEFIPTILIRVEERSTLIEISLPIFFAPDLSLFSSLQNKNSKVALKSICPLFGQESVQILDLPADGFSDRNGNSPVPGTLYCIRVQISFTPGLILIWTYNENYVGTLDSFHWTSAFMAEFKEMDKFADFEKELDQAESAFTKELDNGLQIVKNMTEYQRSVESIRNLLKEEQHEKQILIKKQGISEYIIENLKSALKISKELKNNKQEENAKLTAQIKELQQQVEDERRAREEQRENLMMEGKLEIAIESDEIDEANIQYFFTLEILKQMKLLEDDSKVEPTLEEEAQDEQQMTDERHIVEHEGEQVLYVEDMRSSRPLVLPEPVYDESDGEGPRTSNNNNRRQRRYQFNQTENSLGEHSLSTAQHDDYWDAGPIGWSDLENKENGNAKT</sequence>
<evidence type="ECO:0000313" key="4">
    <source>
        <dbReference type="WBParaSite" id="scaffold10204_cov286.g14582"/>
    </source>
</evidence>
<feature type="compositionally biased region" description="Polar residues" evidence="2">
    <location>
        <begin position="460"/>
        <end position="472"/>
    </location>
</feature>
<feature type="region of interest" description="Disordered" evidence="2">
    <location>
        <begin position="429"/>
        <end position="498"/>
    </location>
</feature>
<dbReference type="WBParaSite" id="scaffold10204_cov286.g14582">
    <property type="protein sequence ID" value="scaffold10204_cov286.g14582"/>
    <property type="gene ID" value="scaffold10204_cov286.g14582"/>
</dbReference>
<reference evidence="4" key="1">
    <citation type="submission" date="2022-11" db="UniProtKB">
        <authorList>
            <consortium name="WormBaseParasite"/>
        </authorList>
    </citation>
    <scope>IDENTIFICATION</scope>
</reference>
<feature type="compositionally biased region" description="Basic and acidic residues" evidence="2">
    <location>
        <begin position="488"/>
        <end position="498"/>
    </location>
</feature>
<evidence type="ECO:0000256" key="1">
    <source>
        <dbReference type="SAM" id="Coils"/>
    </source>
</evidence>
<keyword evidence="1" id="KW-0175">Coiled coil</keyword>
<dbReference type="AlphaFoldDB" id="A0A915LE03"/>
<feature type="compositionally biased region" description="Low complexity" evidence="2">
    <location>
        <begin position="443"/>
        <end position="459"/>
    </location>
</feature>